<proteinExistence type="predicted"/>
<reference evidence="3" key="1">
    <citation type="submission" date="2021-07" db="EMBL/GenBank/DDBJ databases">
        <authorList>
            <person name="Durling M."/>
        </authorList>
    </citation>
    <scope>NUCLEOTIDE SEQUENCE</scope>
</reference>
<evidence type="ECO:0000256" key="2">
    <source>
        <dbReference type="SAM" id="SignalP"/>
    </source>
</evidence>
<protein>
    <submittedName>
        <fullName evidence="3">Uncharacterized protein</fullName>
    </submittedName>
</protein>
<evidence type="ECO:0000313" key="4">
    <source>
        <dbReference type="Proteomes" id="UP000701801"/>
    </source>
</evidence>
<keyword evidence="1" id="KW-0175">Coiled coil</keyword>
<organism evidence="3 4">
    <name type="scientific">Hymenoscyphus albidus</name>
    <dbReference type="NCBI Taxonomy" id="595503"/>
    <lineage>
        <taxon>Eukaryota</taxon>
        <taxon>Fungi</taxon>
        <taxon>Dikarya</taxon>
        <taxon>Ascomycota</taxon>
        <taxon>Pezizomycotina</taxon>
        <taxon>Leotiomycetes</taxon>
        <taxon>Helotiales</taxon>
        <taxon>Helotiaceae</taxon>
        <taxon>Hymenoscyphus</taxon>
    </lineage>
</organism>
<feature type="coiled-coil region" evidence="1">
    <location>
        <begin position="145"/>
        <end position="216"/>
    </location>
</feature>
<comment type="caution">
    <text evidence="3">The sequence shown here is derived from an EMBL/GenBank/DDBJ whole genome shotgun (WGS) entry which is preliminary data.</text>
</comment>
<dbReference type="AlphaFoldDB" id="A0A9N9LHU8"/>
<feature type="signal peptide" evidence="2">
    <location>
        <begin position="1"/>
        <end position="21"/>
    </location>
</feature>
<feature type="chain" id="PRO_5040198161" evidence="2">
    <location>
        <begin position="22"/>
        <end position="318"/>
    </location>
</feature>
<evidence type="ECO:0000256" key="1">
    <source>
        <dbReference type="SAM" id="Coils"/>
    </source>
</evidence>
<sequence>MQFFNLSTGVLLLSAVLSTTALPTFTPNAIALQARDEVSEAKTIWLREKAAAQPKVHRRTFGIWEGMKSGWKAGLAREEAKYVKKVLLKADKDYQARLASGAVKNPAEKATKPTIHRRMWGALKNVWRVDRVRGFAMRWERYEAKKEQEARVKNAAAQAAKITRHTPMSGAVVKGLEEGLAAARKKEANREALKAEQRAQAQLDRQEAEAENAALKEWAAKAALRDAHEAKMIQRHGSREKWQKWEADRKDFREDRKKAGLDASDIKITARPATIQRRTPMWGGAVKGWKESIAAAKKKKADQQALKAEQIYDARTAL</sequence>
<name>A0A9N9LHU8_9HELO</name>
<gene>
    <name evidence="3" type="ORF">HYALB_00001301</name>
</gene>
<dbReference type="Proteomes" id="UP000701801">
    <property type="component" value="Unassembled WGS sequence"/>
</dbReference>
<keyword evidence="2" id="KW-0732">Signal</keyword>
<keyword evidence="4" id="KW-1185">Reference proteome</keyword>
<evidence type="ECO:0000313" key="3">
    <source>
        <dbReference type="EMBL" id="CAG8972881.1"/>
    </source>
</evidence>
<dbReference type="EMBL" id="CAJVRM010000057">
    <property type="protein sequence ID" value="CAG8972881.1"/>
    <property type="molecule type" value="Genomic_DNA"/>
</dbReference>
<dbReference type="OrthoDB" id="10591777at2759"/>
<accession>A0A9N9LHU8</accession>